<dbReference type="NCBIfam" id="TIGR04023">
    <property type="entry name" value="PPOX_MSMEG_5819"/>
    <property type="match status" value="1"/>
</dbReference>
<dbReference type="RefSeq" id="WP_192755325.1">
    <property type="nucleotide sequence ID" value="NZ_BAABJL010000005.1"/>
</dbReference>
<accession>A0A927RHI3</accession>
<dbReference type="EMBL" id="JADBEM010000001">
    <property type="protein sequence ID" value="MBE1612240.1"/>
    <property type="molecule type" value="Genomic_DNA"/>
</dbReference>
<evidence type="ECO:0000259" key="1">
    <source>
        <dbReference type="Pfam" id="PF01243"/>
    </source>
</evidence>
<dbReference type="SUPFAM" id="SSF50475">
    <property type="entry name" value="FMN-binding split barrel"/>
    <property type="match status" value="1"/>
</dbReference>
<dbReference type="InterPro" id="IPR011576">
    <property type="entry name" value="Pyridox_Oxase_N"/>
</dbReference>
<evidence type="ECO:0000313" key="3">
    <source>
        <dbReference type="Proteomes" id="UP000638648"/>
    </source>
</evidence>
<dbReference type="InterPro" id="IPR012349">
    <property type="entry name" value="Split_barrel_FMN-bd"/>
</dbReference>
<dbReference type="InterPro" id="IPR024031">
    <property type="entry name" value="MSMEG_5819/OxyR"/>
</dbReference>
<sequence length="146" mass="15734">MSVFSAAEIDYLRTQPLGRLATVGRDGMPHATAVGAYYDPEDDTVVIGSAGDMVASKKYRDARRTGKAALIVDDLASVAPWTPRGVEIRGRVRTHDSGGAQVGQRLSVPFPMDEAYLRIEPLRIVSWGIDTGSYETHARTVGASVD</sequence>
<name>A0A927RHI3_9ACTN</name>
<reference evidence="2" key="1">
    <citation type="submission" date="2020-10" db="EMBL/GenBank/DDBJ databases">
        <title>Sequencing the genomes of 1000 actinobacteria strains.</title>
        <authorList>
            <person name="Klenk H.-P."/>
        </authorList>
    </citation>
    <scope>NUCLEOTIDE SEQUENCE</scope>
    <source>
        <strain evidence="2">DSM 45354</strain>
    </source>
</reference>
<gene>
    <name evidence="2" type="ORF">HEB94_009088</name>
</gene>
<dbReference type="AlphaFoldDB" id="A0A927RHI3"/>
<protein>
    <submittedName>
        <fullName evidence="2">Pyridoxamine 5'-phosphate oxidase family protein</fullName>
    </submittedName>
</protein>
<feature type="domain" description="Pyridoxamine 5'-phosphate oxidase N-terminal" evidence="1">
    <location>
        <begin position="11"/>
        <end position="98"/>
    </location>
</feature>
<dbReference type="Gene3D" id="2.30.110.10">
    <property type="entry name" value="Electron Transport, Fmn-binding Protein, Chain A"/>
    <property type="match status" value="1"/>
</dbReference>
<keyword evidence="3" id="KW-1185">Reference proteome</keyword>
<evidence type="ECO:0000313" key="2">
    <source>
        <dbReference type="EMBL" id="MBE1612240.1"/>
    </source>
</evidence>
<proteinExistence type="predicted"/>
<organism evidence="2 3">
    <name type="scientific">Actinopolymorpha pittospori</name>
    <dbReference type="NCBI Taxonomy" id="648752"/>
    <lineage>
        <taxon>Bacteria</taxon>
        <taxon>Bacillati</taxon>
        <taxon>Actinomycetota</taxon>
        <taxon>Actinomycetes</taxon>
        <taxon>Propionibacteriales</taxon>
        <taxon>Actinopolymorphaceae</taxon>
        <taxon>Actinopolymorpha</taxon>
    </lineage>
</organism>
<dbReference type="Pfam" id="PF01243">
    <property type="entry name" value="PNPOx_N"/>
    <property type="match status" value="1"/>
</dbReference>
<comment type="caution">
    <text evidence="2">The sequence shown here is derived from an EMBL/GenBank/DDBJ whole genome shotgun (WGS) entry which is preliminary data.</text>
</comment>
<dbReference type="Proteomes" id="UP000638648">
    <property type="component" value="Unassembled WGS sequence"/>
</dbReference>